<comment type="caution">
    <text evidence="1">The sequence shown here is derived from an EMBL/GenBank/DDBJ whole genome shotgun (WGS) entry which is preliminary data.</text>
</comment>
<proteinExistence type="predicted"/>
<organism evidence="1 2">
    <name type="scientific">Terracoccus luteus</name>
    <dbReference type="NCBI Taxonomy" id="53356"/>
    <lineage>
        <taxon>Bacteria</taxon>
        <taxon>Bacillati</taxon>
        <taxon>Actinomycetota</taxon>
        <taxon>Actinomycetes</taxon>
        <taxon>Micrococcales</taxon>
        <taxon>Intrasporangiaceae</taxon>
        <taxon>Terracoccus</taxon>
    </lineage>
</organism>
<gene>
    <name evidence="1" type="ORF">FHW14_003739</name>
</gene>
<evidence type="ECO:0000313" key="2">
    <source>
        <dbReference type="Proteomes" id="UP000590811"/>
    </source>
</evidence>
<dbReference type="EMBL" id="JACHVT010000025">
    <property type="protein sequence ID" value="MBB2988542.1"/>
    <property type="molecule type" value="Genomic_DNA"/>
</dbReference>
<feature type="non-terminal residue" evidence="1">
    <location>
        <position position="101"/>
    </location>
</feature>
<name>A0A839Q5R2_9MICO</name>
<protein>
    <submittedName>
        <fullName evidence="1">Uncharacterized protein</fullName>
    </submittedName>
</protein>
<accession>A0A839Q5R2</accession>
<dbReference type="AlphaFoldDB" id="A0A839Q5R2"/>
<evidence type="ECO:0000313" key="1">
    <source>
        <dbReference type="EMBL" id="MBB2988542.1"/>
    </source>
</evidence>
<dbReference type="Proteomes" id="UP000590811">
    <property type="component" value="Unassembled WGS sequence"/>
</dbReference>
<sequence>MNRNPAESSSLRLVADSIPASATTTMSTREWRCWNWRMIRDHRGGLGGVALPATDLEREPGAVHEQADDDLRVDAAFLGVADLAQLVFVLCLEVEGRDVVQ</sequence>
<reference evidence="1 2" key="1">
    <citation type="submission" date="2020-08" db="EMBL/GenBank/DDBJ databases">
        <title>Genomic Encyclopedia of Type Strains, Phase IV (KMG-V): Genome sequencing to study the core and pangenomes of soil and plant-associated prokaryotes.</title>
        <authorList>
            <person name="Whitman W."/>
        </authorList>
    </citation>
    <scope>NUCLEOTIDE SEQUENCE [LARGE SCALE GENOMIC DNA]</scope>
    <source>
        <strain evidence="1 2">B3ACCR2</strain>
    </source>
</reference>